<evidence type="ECO:0000313" key="6">
    <source>
        <dbReference type="Proteomes" id="UP001152759"/>
    </source>
</evidence>
<keyword evidence="3" id="KW-1015">Disulfide bond</keyword>
<accession>A0A9P0F7Q1</accession>
<dbReference type="EMBL" id="OU963867">
    <property type="protein sequence ID" value="CAH0391395.1"/>
    <property type="molecule type" value="Genomic_DNA"/>
</dbReference>
<keyword evidence="4" id="KW-0812">Transmembrane</keyword>
<evidence type="ECO:0000256" key="4">
    <source>
        <dbReference type="SAM" id="Phobius"/>
    </source>
</evidence>
<dbReference type="SUPFAM" id="SSF57048">
    <property type="entry name" value="Gurmarin-like"/>
    <property type="match status" value="1"/>
</dbReference>
<evidence type="ECO:0000256" key="3">
    <source>
        <dbReference type="ARBA" id="ARBA00023157"/>
    </source>
</evidence>
<keyword evidence="6" id="KW-1185">Reference proteome</keyword>
<gene>
    <name evidence="5" type="ORF">BEMITA_LOCUS10015</name>
</gene>
<evidence type="ECO:0000256" key="1">
    <source>
        <dbReference type="ARBA" id="ARBA00022529"/>
    </source>
</evidence>
<name>A0A9P0F7Q1_BEMTA</name>
<protein>
    <submittedName>
        <fullName evidence="5">Uncharacterized protein</fullName>
    </submittedName>
</protein>
<dbReference type="Pfam" id="PF11410">
    <property type="entry name" value="Antifungal_pept"/>
    <property type="match status" value="1"/>
</dbReference>
<dbReference type="AlphaFoldDB" id="A0A9P0F7Q1"/>
<proteinExistence type="predicted"/>
<keyword evidence="2" id="KW-0960">Knottin</keyword>
<keyword evidence="4" id="KW-0472">Membrane</keyword>
<evidence type="ECO:0000256" key="2">
    <source>
        <dbReference type="ARBA" id="ARBA00022854"/>
    </source>
</evidence>
<keyword evidence="4" id="KW-1133">Transmembrane helix</keyword>
<dbReference type="InterPro" id="IPR024206">
    <property type="entry name" value="Gurmarin/antimicrobial_peptd"/>
</dbReference>
<evidence type="ECO:0000313" key="5">
    <source>
        <dbReference type="EMBL" id="CAH0391395.1"/>
    </source>
</evidence>
<sequence>MSSGRVQRRDVRGQPSSHIDGLNEDLYMFQAKTDHIMHKLFAFFVFALVAAFMIAGAQSNCLSDGAACQSDGSIGNCCSGFCLQYVEPGLHATPGTCTYKS</sequence>
<organism evidence="5 6">
    <name type="scientific">Bemisia tabaci</name>
    <name type="common">Sweetpotato whitefly</name>
    <name type="synonym">Aleurodes tabaci</name>
    <dbReference type="NCBI Taxonomy" id="7038"/>
    <lineage>
        <taxon>Eukaryota</taxon>
        <taxon>Metazoa</taxon>
        <taxon>Ecdysozoa</taxon>
        <taxon>Arthropoda</taxon>
        <taxon>Hexapoda</taxon>
        <taxon>Insecta</taxon>
        <taxon>Pterygota</taxon>
        <taxon>Neoptera</taxon>
        <taxon>Paraneoptera</taxon>
        <taxon>Hemiptera</taxon>
        <taxon>Sternorrhyncha</taxon>
        <taxon>Aleyrodoidea</taxon>
        <taxon>Aleyrodidae</taxon>
        <taxon>Aleyrodinae</taxon>
        <taxon>Bemisia</taxon>
    </lineage>
</organism>
<dbReference type="InterPro" id="IPR009101">
    <property type="entry name" value="Gurmarin/antifun_pep"/>
</dbReference>
<reference evidence="5" key="1">
    <citation type="submission" date="2021-12" db="EMBL/GenBank/DDBJ databases">
        <authorList>
            <person name="King R."/>
        </authorList>
    </citation>
    <scope>NUCLEOTIDE SEQUENCE</scope>
</reference>
<keyword evidence="1" id="KW-0929">Antimicrobial</keyword>
<dbReference type="Proteomes" id="UP001152759">
    <property type="component" value="Chromosome 6"/>
</dbReference>
<feature type="transmembrane region" description="Helical" evidence="4">
    <location>
        <begin position="40"/>
        <end position="57"/>
    </location>
</feature>